<dbReference type="Proteomes" id="UP000642014">
    <property type="component" value="Unassembled WGS sequence"/>
</dbReference>
<sequence>MIPVQRLPATDAMTKLCDFRTKKIQDAGATGKAADEQWKDARAARRHIKGLLERMAPGRIRCMYCLDNQGTDIDHFEPKSRTPLRTFCWDNHLLACSHCNSNEKRHLFPCDPETGACLLIDPTVDDPADHLKLLPRTGELKCRTPKGRHSIEVFGLNRDELRKGRADACEMFISGLIRWHDQVQLGKIDAATRTAVRLYRADFPEVLRSLESLAGTPLASVLEDRHFPEALTAWAAIRHQRGWIPSMRTGLGAPLSPHP</sequence>
<comment type="caution">
    <text evidence="2">The sequence shown here is derived from an EMBL/GenBank/DDBJ whole genome shotgun (WGS) entry which is preliminary data.</text>
</comment>
<organism evidence="2 3">
    <name type="scientific">Streptomyces cinereoruber</name>
    <dbReference type="NCBI Taxonomy" id="67260"/>
    <lineage>
        <taxon>Bacteria</taxon>
        <taxon>Bacillati</taxon>
        <taxon>Actinomycetota</taxon>
        <taxon>Actinomycetes</taxon>
        <taxon>Kitasatosporales</taxon>
        <taxon>Streptomycetaceae</taxon>
        <taxon>Streptomyces</taxon>
    </lineage>
</organism>
<proteinExistence type="predicted"/>
<keyword evidence="2" id="KW-0378">Hydrolase</keyword>
<dbReference type="InterPro" id="IPR003615">
    <property type="entry name" value="HNH_nuc"/>
</dbReference>
<keyword evidence="2" id="KW-0540">Nuclease</keyword>
<dbReference type="EMBL" id="BMSJ01000001">
    <property type="protein sequence ID" value="GGR06147.1"/>
    <property type="molecule type" value="Genomic_DNA"/>
</dbReference>
<dbReference type="AlphaFoldDB" id="A0AAV4KAC7"/>
<feature type="domain" description="HNH nuclease" evidence="1">
    <location>
        <begin position="51"/>
        <end position="101"/>
    </location>
</feature>
<name>A0AAV4KAC7_9ACTN</name>
<evidence type="ECO:0000313" key="2">
    <source>
        <dbReference type="EMBL" id="GGR06147.1"/>
    </source>
</evidence>
<protein>
    <submittedName>
        <fullName evidence="2">HNH endonuclease</fullName>
    </submittedName>
</protein>
<dbReference type="SMART" id="SM00507">
    <property type="entry name" value="HNHc"/>
    <property type="match status" value="1"/>
</dbReference>
<dbReference type="CDD" id="cd00085">
    <property type="entry name" value="HNHc"/>
    <property type="match status" value="1"/>
</dbReference>
<evidence type="ECO:0000313" key="3">
    <source>
        <dbReference type="Proteomes" id="UP000642014"/>
    </source>
</evidence>
<keyword evidence="2" id="KW-0255">Endonuclease</keyword>
<evidence type="ECO:0000259" key="1">
    <source>
        <dbReference type="SMART" id="SM00507"/>
    </source>
</evidence>
<accession>A0AAV4KAC7</accession>
<reference evidence="2 3" key="1">
    <citation type="journal article" date="2014" name="Int. J. Syst. Evol. Microbiol.">
        <title>Complete genome sequence of Corynebacterium casei LMG S-19264T (=DSM 44701T), isolated from a smear-ripened cheese.</title>
        <authorList>
            <consortium name="US DOE Joint Genome Institute (JGI-PGF)"/>
            <person name="Walter F."/>
            <person name="Albersmeier A."/>
            <person name="Kalinowski J."/>
            <person name="Ruckert C."/>
        </authorList>
    </citation>
    <scope>NUCLEOTIDE SEQUENCE [LARGE SCALE GENOMIC DNA]</scope>
    <source>
        <strain evidence="2 3">JCM 4205</strain>
    </source>
</reference>
<gene>
    <name evidence="2" type="ORF">GCM10010497_04450</name>
</gene>
<dbReference type="GO" id="GO:0004519">
    <property type="term" value="F:endonuclease activity"/>
    <property type="evidence" value="ECO:0007669"/>
    <property type="project" value="UniProtKB-KW"/>
</dbReference>
<dbReference type="Gene3D" id="1.10.30.50">
    <property type="match status" value="1"/>
</dbReference>